<dbReference type="GO" id="GO:0008270">
    <property type="term" value="F:zinc ion binding"/>
    <property type="evidence" value="ECO:0007669"/>
    <property type="project" value="UniProtKB-KW"/>
</dbReference>
<reference evidence="11 12" key="1">
    <citation type="journal article" date="2011" name="PLoS Genet.">
        <title>Finished genome of the fungal wheat pathogen Mycosphaerella graminicola reveals dispensome structure, chromosome plasticity, and stealth pathogenesis.</title>
        <authorList>
            <person name="Goodwin S.B."/>
            <person name="Ben M'barek S."/>
            <person name="Dhillon B."/>
            <person name="Wittenberg A.H.J."/>
            <person name="Crane C.F."/>
            <person name="Hane J.K."/>
            <person name="Foster A.J."/>
            <person name="Van der Lee T.A.J."/>
            <person name="Grimwood J."/>
            <person name="Aerts A."/>
            <person name="Antoniw J."/>
            <person name="Bailey A."/>
            <person name="Bluhm B."/>
            <person name="Bowler J."/>
            <person name="Bristow J."/>
            <person name="van der Burgt A."/>
            <person name="Canto-Canche B."/>
            <person name="Churchill A.C.L."/>
            <person name="Conde-Ferraez L."/>
            <person name="Cools H.J."/>
            <person name="Coutinho P.M."/>
            <person name="Csukai M."/>
            <person name="Dehal P."/>
            <person name="De Wit P."/>
            <person name="Donzelli B."/>
            <person name="van de Geest H.C."/>
            <person name="van Ham R.C.H.J."/>
            <person name="Hammond-Kosack K.E."/>
            <person name="Henrissat B."/>
            <person name="Kilian A."/>
            <person name="Kobayashi A.K."/>
            <person name="Koopmann E."/>
            <person name="Kourmpetis Y."/>
            <person name="Kuzniar A."/>
            <person name="Lindquist E."/>
            <person name="Lombard V."/>
            <person name="Maliepaard C."/>
            <person name="Martins N."/>
            <person name="Mehrabi R."/>
            <person name="Nap J.P.H."/>
            <person name="Ponomarenko A."/>
            <person name="Rudd J.J."/>
            <person name="Salamov A."/>
            <person name="Schmutz J."/>
            <person name="Schouten H.J."/>
            <person name="Shapiro H."/>
            <person name="Stergiopoulos I."/>
            <person name="Torriani S.F.F."/>
            <person name="Tu H."/>
            <person name="de Vries R.P."/>
            <person name="Waalwijk C."/>
            <person name="Ware S.B."/>
            <person name="Wiebenga A."/>
            <person name="Zwiers L.-H."/>
            <person name="Oliver R.P."/>
            <person name="Grigoriev I.V."/>
            <person name="Kema G.H.J."/>
        </authorList>
    </citation>
    <scope>NUCLEOTIDE SEQUENCE [LARGE SCALE GENOMIC DNA]</scope>
    <source>
        <strain evidence="12">CBS 115943 / IPO323</strain>
    </source>
</reference>
<dbReference type="eggNOG" id="KOG1721">
    <property type="taxonomic scope" value="Eukaryota"/>
</dbReference>
<keyword evidence="4 8" id="KW-0863">Zinc-finger</keyword>
<dbReference type="SUPFAM" id="SSF57667">
    <property type="entry name" value="beta-beta-alpha zinc fingers"/>
    <property type="match status" value="3"/>
</dbReference>
<dbReference type="InParanoid" id="F9WWG4"/>
<accession>F9WWG4</accession>
<organism evidence="11 12">
    <name type="scientific">Zymoseptoria tritici (strain CBS 115943 / IPO323)</name>
    <name type="common">Speckled leaf blotch fungus</name>
    <name type="synonym">Septoria tritici</name>
    <dbReference type="NCBI Taxonomy" id="336722"/>
    <lineage>
        <taxon>Eukaryota</taxon>
        <taxon>Fungi</taxon>
        <taxon>Dikarya</taxon>
        <taxon>Ascomycota</taxon>
        <taxon>Pezizomycotina</taxon>
        <taxon>Dothideomycetes</taxon>
        <taxon>Dothideomycetidae</taxon>
        <taxon>Mycosphaerellales</taxon>
        <taxon>Mycosphaerellaceae</taxon>
        <taxon>Zymoseptoria</taxon>
    </lineage>
</organism>
<dbReference type="STRING" id="336722.F9WWG4"/>
<dbReference type="SMART" id="SM00355">
    <property type="entry name" value="ZnF_C2H2"/>
    <property type="match status" value="5"/>
</dbReference>
<dbReference type="HOGENOM" id="CLU_042709_0_0_1"/>
<keyword evidence="12" id="KW-1185">Reference proteome</keyword>
<keyword evidence="6" id="KW-0539">Nucleus</keyword>
<evidence type="ECO:0000256" key="7">
    <source>
        <dbReference type="ARBA" id="ARBA00044085"/>
    </source>
</evidence>
<dbReference type="Gene3D" id="3.30.160.60">
    <property type="entry name" value="Classic Zinc Finger"/>
    <property type="match status" value="4"/>
</dbReference>
<dbReference type="OMA" id="IPVCLPC"/>
<evidence type="ECO:0000256" key="2">
    <source>
        <dbReference type="ARBA" id="ARBA00022723"/>
    </source>
</evidence>
<proteinExistence type="predicted"/>
<dbReference type="InterPro" id="IPR036236">
    <property type="entry name" value="Znf_C2H2_sf"/>
</dbReference>
<dbReference type="KEGG" id="ztr:MYCGRDRAFT_107126"/>
<sequence>MSRFQESALRNSAADEAAAAAAASSLPYWHPSSQFSSLIDPQHDPAMSLSDGHGQAAALGYDFSNNQLPGQQQTNMTFDVAQDQRYMDFTGMNGFPQQQQQQQQQMQQQQQQPLPDMSQYGPMSKVKTPTGTKSMRRPGLAGASALMNGQYCCHWTAQGVACRHKFLDAKQLNDHIKAHHVRGAGNFLCHWAGCDKGNFPTANKLVRHVHSHTGYKPFPCSSCSQAFVTKDQLEKHLTTHTGAKDFVCTWPGCDRSFAVKHALDGHMNSVHLKAKKHTCPHCGQAFDDSSNLSKHKKQVHNPETGIKCPARHTHGCMYVDSRKDKLKEHCEHEHHGLETIHDPHAWNLWVLQFKSASRKSDSRRHSRASSISTTSSFMPTPHRGSSFDCSRQRCAMPVCLPCNILCHDNLPVYGAPPSCDNTDCDPSEPCNNLHRGHTTLPTCHEEDCNSSVPRTRSVLSIALPQRFKDAFPSGNAPWLDDRSMFLVSWNGGTQRHV</sequence>
<dbReference type="GO" id="GO:0000981">
    <property type="term" value="F:DNA-binding transcription factor activity, RNA polymerase II-specific"/>
    <property type="evidence" value="ECO:0007669"/>
    <property type="project" value="TreeGrafter"/>
</dbReference>
<evidence type="ECO:0000256" key="6">
    <source>
        <dbReference type="ARBA" id="ARBA00023242"/>
    </source>
</evidence>
<evidence type="ECO:0000256" key="9">
    <source>
        <dbReference type="SAM" id="MobiDB-lite"/>
    </source>
</evidence>
<evidence type="ECO:0000256" key="5">
    <source>
        <dbReference type="ARBA" id="ARBA00022833"/>
    </source>
</evidence>
<dbReference type="OrthoDB" id="3437960at2759"/>
<dbReference type="GO" id="GO:0000978">
    <property type="term" value="F:RNA polymerase II cis-regulatory region sequence-specific DNA binding"/>
    <property type="evidence" value="ECO:0007669"/>
    <property type="project" value="TreeGrafter"/>
</dbReference>
<dbReference type="GO" id="GO:0005667">
    <property type="term" value="C:transcription regulator complex"/>
    <property type="evidence" value="ECO:0007669"/>
    <property type="project" value="TreeGrafter"/>
</dbReference>
<dbReference type="EMBL" id="CM001196">
    <property type="protein sequence ID" value="EGP92406.1"/>
    <property type="molecule type" value="Genomic_DNA"/>
</dbReference>
<dbReference type="PANTHER" id="PTHR14003:SF19">
    <property type="entry name" value="YY2 TRANSCRIPTION FACTOR"/>
    <property type="match status" value="1"/>
</dbReference>
<feature type="region of interest" description="Disordered" evidence="9">
    <location>
        <begin position="359"/>
        <end position="381"/>
    </location>
</feature>
<dbReference type="GeneID" id="13403001"/>
<feature type="domain" description="C2H2-type" evidence="10">
    <location>
        <begin position="218"/>
        <end position="245"/>
    </location>
</feature>
<feature type="domain" description="C2H2-type" evidence="10">
    <location>
        <begin position="246"/>
        <end position="276"/>
    </location>
</feature>
<dbReference type="FunFam" id="3.30.160.60:FF:000145">
    <property type="entry name" value="Zinc finger protein 574"/>
    <property type="match status" value="1"/>
</dbReference>
<evidence type="ECO:0000259" key="10">
    <source>
        <dbReference type="PROSITE" id="PS50157"/>
    </source>
</evidence>
<feature type="domain" description="C2H2-type" evidence="10">
    <location>
        <begin position="277"/>
        <end position="305"/>
    </location>
</feature>
<dbReference type="Pfam" id="PF00096">
    <property type="entry name" value="zf-C2H2"/>
    <property type="match status" value="2"/>
</dbReference>
<evidence type="ECO:0000256" key="3">
    <source>
        <dbReference type="ARBA" id="ARBA00022737"/>
    </source>
</evidence>
<dbReference type="PROSITE" id="PS50157">
    <property type="entry name" value="ZINC_FINGER_C2H2_2"/>
    <property type="match status" value="3"/>
</dbReference>
<keyword evidence="3" id="KW-0677">Repeat</keyword>
<keyword evidence="5" id="KW-0862">Zinc</keyword>
<feature type="region of interest" description="Disordered" evidence="9">
    <location>
        <begin position="90"/>
        <end position="139"/>
    </location>
</feature>
<protein>
    <recommendedName>
        <fullName evidence="7">C2H2 type master regulator of conidiophore development brlA</fullName>
    </recommendedName>
</protein>
<dbReference type="GO" id="GO:0005634">
    <property type="term" value="C:nucleus"/>
    <property type="evidence" value="ECO:0007669"/>
    <property type="project" value="UniProtKB-SubCell"/>
</dbReference>
<name>F9WWG4_ZYMTI</name>
<dbReference type="InterPro" id="IPR013087">
    <property type="entry name" value="Znf_C2H2_type"/>
</dbReference>
<comment type="subcellular location">
    <subcellularLocation>
        <location evidence="1">Nucleus</location>
    </subcellularLocation>
</comment>
<dbReference type="Proteomes" id="UP000008062">
    <property type="component" value="Chromosome 1"/>
</dbReference>
<evidence type="ECO:0000256" key="1">
    <source>
        <dbReference type="ARBA" id="ARBA00004123"/>
    </source>
</evidence>
<dbReference type="GO" id="GO:0000785">
    <property type="term" value="C:chromatin"/>
    <property type="evidence" value="ECO:0007669"/>
    <property type="project" value="TreeGrafter"/>
</dbReference>
<dbReference type="PANTHER" id="PTHR14003">
    <property type="entry name" value="TRANSCRIPTIONAL REPRESSOR PROTEIN YY"/>
    <property type="match status" value="1"/>
</dbReference>
<dbReference type="PROSITE" id="PS00028">
    <property type="entry name" value="ZINC_FINGER_C2H2_1"/>
    <property type="match status" value="3"/>
</dbReference>
<dbReference type="RefSeq" id="XP_003857430.1">
    <property type="nucleotide sequence ID" value="XM_003857382.1"/>
</dbReference>
<evidence type="ECO:0000256" key="4">
    <source>
        <dbReference type="ARBA" id="ARBA00022771"/>
    </source>
</evidence>
<evidence type="ECO:0000256" key="8">
    <source>
        <dbReference type="PROSITE-ProRule" id="PRU00042"/>
    </source>
</evidence>
<evidence type="ECO:0000313" key="12">
    <source>
        <dbReference type="Proteomes" id="UP000008062"/>
    </source>
</evidence>
<evidence type="ECO:0000313" key="11">
    <source>
        <dbReference type="EMBL" id="EGP92406.1"/>
    </source>
</evidence>
<keyword evidence="2" id="KW-0479">Metal-binding</keyword>
<feature type="compositionally biased region" description="Low complexity" evidence="9">
    <location>
        <begin position="97"/>
        <end position="112"/>
    </location>
</feature>
<gene>
    <name evidence="11" type="ORF">MYCGRDRAFT_107126</name>
</gene>
<dbReference type="AlphaFoldDB" id="F9WWG4"/>